<evidence type="ECO:0008006" key="10">
    <source>
        <dbReference type="Google" id="ProtNLM"/>
    </source>
</evidence>
<feature type="transmembrane region" description="Helical" evidence="7">
    <location>
        <begin position="332"/>
        <end position="352"/>
    </location>
</feature>
<dbReference type="PATRIC" id="fig|1286631.3.peg.3680"/>
<dbReference type="Gene3D" id="1.20.1250.20">
    <property type="entry name" value="MFS general substrate transporter like domains"/>
    <property type="match status" value="2"/>
</dbReference>
<comment type="subcellular location">
    <subcellularLocation>
        <location evidence="1">Membrane</location>
        <topology evidence="1">Multi-pass membrane protein</topology>
    </subcellularLocation>
</comment>
<keyword evidence="9" id="KW-1185">Reference proteome</keyword>
<feature type="transmembrane region" description="Helical" evidence="7">
    <location>
        <begin position="131"/>
        <end position="149"/>
    </location>
</feature>
<evidence type="ECO:0000256" key="5">
    <source>
        <dbReference type="ARBA" id="ARBA00023136"/>
    </source>
</evidence>
<evidence type="ECO:0000313" key="9">
    <source>
        <dbReference type="Proteomes" id="UP000026714"/>
    </source>
</evidence>
<feature type="transmembrane region" description="Helical" evidence="7">
    <location>
        <begin position="161"/>
        <end position="179"/>
    </location>
</feature>
<proteinExistence type="predicted"/>
<dbReference type="PANTHER" id="PTHR42718:SF9">
    <property type="entry name" value="MAJOR FACILITATOR SUPERFAMILY MULTIDRUG TRANSPORTER MFSC"/>
    <property type="match status" value="1"/>
</dbReference>
<accession>A0A059KGS2</accession>
<feature type="transmembrane region" description="Helical" evidence="7">
    <location>
        <begin position="33"/>
        <end position="53"/>
    </location>
</feature>
<feature type="transmembrane region" description="Helical" evidence="7">
    <location>
        <begin position="73"/>
        <end position="95"/>
    </location>
</feature>
<feature type="transmembrane region" description="Helical" evidence="7">
    <location>
        <begin position="293"/>
        <end position="312"/>
    </location>
</feature>
<feature type="transmembrane region" description="Helical" evidence="7">
    <location>
        <begin position="389"/>
        <end position="409"/>
    </location>
</feature>
<feature type="region of interest" description="Disordered" evidence="6">
    <location>
        <begin position="1"/>
        <end position="21"/>
    </location>
</feature>
<dbReference type="SUPFAM" id="SSF103473">
    <property type="entry name" value="MFS general substrate transporter"/>
    <property type="match status" value="1"/>
</dbReference>
<dbReference type="Pfam" id="PF07690">
    <property type="entry name" value="MFS_1"/>
    <property type="match status" value="1"/>
</dbReference>
<feature type="transmembrane region" description="Helical" evidence="7">
    <location>
        <begin position="361"/>
        <end position="377"/>
    </location>
</feature>
<feature type="transmembrane region" description="Helical" evidence="7">
    <location>
        <begin position="191"/>
        <end position="212"/>
    </location>
</feature>
<dbReference type="PANTHER" id="PTHR42718">
    <property type="entry name" value="MAJOR FACILITATOR SUPERFAMILY MULTIDRUG TRANSPORTER MFSC"/>
    <property type="match status" value="1"/>
</dbReference>
<evidence type="ECO:0000313" key="8">
    <source>
        <dbReference type="EMBL" id="KDB50646.1"/>
    </source>
</evidence>
<gene>
    <name evidence="8" type="ORF">X805_37810</name>
</gene>
<dbReference type="GO" id="GO:0016020">
    <property type="term" value="C:membrane"/>
    <property type="evidence" value="ECO:0007669"/>
    <property type="project" value="UniProtKB-SubCell"/>
</dbReference>
<evidence type="ECO:0000256" key="6">
    <source>
        <dbReference type="SAM" id="MobiDB-lite"/>
    </source>
</evidence>
<feature type="transmembrane region" description="Helical" evidence="7">
    <location>
        <begin position="255"/>
        <end position="273"/>
    </location>
</feature>
<evidence type="ECO:0000256" key="4">
    <source>
        <dbReference type="ARBA" id="ARBA00022989"/>
    </source>
</evidence>
<feature type="transmembrane region" description="Helical" evidence="7">
    <location>
        <begin position="224"/>
        <end position="243"/>
    </location>
</feature>
<dbReference type="Proteomes" id="UP000026714">
    <property type="component" value="Unassembled WGS sequence"/>
</dbReference>
<dbReference type="EMBL" id="AZRA01000123">
    <property type="protein sequence ID" value="KDB50646.1"/>
    <property type="molecule type" value="Genomic_DNA"/>
</dbReference>
<dbReference type="InterPro" id="IPR036259">
    <property type="entry name" value="MFS_trans_sf"/>
</dbReference>
<protein>
    <recommendedName>
        <fullName evidence="10">MFS transporter</fullName>
    </recommendedName>
</protein>
<keyword evidence="3 7" id="KW-0812">Transmembrane</keyword>
<organism evidence="8 9">
    <name type="scientific">Sphaerotilus natans subsp. natans DSM 6575</name>
    <dbReference type="NCBI Taxonomy" id="1286631"/>
    <lineage>
        <taxon>Bacteria</taxon>
        <taxon>Pseudomonadati</taxon>
        <taxon>Pseudomonadota</taxon>
        <taxon>Betaproteobacteria</taxon>
        <taxon>Burkholderiales</taxon>
        <taxon>Sphaerotilaceae</taxon>
        <taxon>Sphaerotilus</taxon>
    </lineage>
</organism>
<keyword evidence="4 7" id="KW-1133">Transmembrane helix</keyword>
<reference evidence="8 9" key="1">
    <citation type="journal article" date="2014" name="FEMS Microbiol. Ecol.">
        <title>Sphaerotilus natans encrusted with nanoball-shaped Fe(III) oxide minerals formed by nitrate-reducing mixotrophic Fe(II) oxidation.</title>
        <authorList>
            <person name="Park S."/>
            <person name="Kim D.H."/>
            <person name="Lee J.H."/>
            <person name="Hur H.G."/>
        </authorList>
    </citation>
    <scope>NUCLEOTIDE SEQUENCE [LARGE SCALE GENOMIC DNA]</scope>
    <source>
        <strain evidence="8 9">DSM 6575</strain>
    </source>
</reference>
<evidence type="ECO:0000256" key="3">
    <source>
        <dbReference type="ARBA" id="ARBA00022692"/>
    </source>
</evidence>
<keyword evidence="5 7" id="KW-0472">Membrane</keyword>
<sequence>MNAAVLPQGANQGTPGPAATAPAATGPVFGPRLAVGMAGVLLAAMVAGLNARVPALALPDTRGALGLGLDDASWLSTAYTAGELSVMPFATWFAVTLSLRRFHSGMLAGALLLAGIIPLVSDLNWLLPLRFVHGLFAGALIPMLMMAALRFLPTPVRLHGLALYALTATFAPNVALWIASQWLDRLEDWRWAYWHLIPLGVVAMGLVLWGIPKMPPALPRLKQANWPGMVLGIPGLALLSVGLDQGQRLDWLQSPLIVAALAAGGVLTSLFLLSEWFHPGPFIKLQLLARRNLGLGFVVFFLLLVAMSSGVALPSLNLTQQHGFRVEQLVPLGLVVGLPQLVLGPLVALLLYQRWVDARHLFALGLVLIAAACWTAARVDVDWMAPQFLTAQVLQALGQPLAVVSLLFLSTSVVQPMEGPFVSGIVNTLRAFGTLVGSALVSRQMSERSSFHADVLIGELGHRLGQGLEPAEASSLGTLLSHHASVLAVADVYRMLGVLALLLVPLVLMLQHIPAPMAVRQPPT</sequence>
<feature type="transmembrane region" description="Helical" evidence="7">
    <location>
        <begin position="492"/>
        <end position="510"/>
    </location>
</feature>
<dbReference type="GO" id="GO:0022857">
    <property type="term" value="F:transmembrane transporter activity"/>
    <property type="evidence" value="ECO:0007669"/>
    <property type="project" value="InterPro"/>
</dbReference>
<evidence type="ECO:0000256" key="1">
    <source>
        <dbReference type="ARBA" id="ARBA00004141"/>
    </source>
</evidence>
<dbReference type="eggNOG" id="COG2814">
    <property type="taxonomic scope" value="Bacteria"/>
</dbReference>
<keyword evidence="2" id="KW-0813">Transport</keyword>
<dbReference type="AlphaFoldDB" id="A0A059KGS2"/>
<name>A0A059KGS2_9BURK</name>
<evidence type="ECO:0000256" key="2">
    <source>
        <dbReference type="ARBA" id="ARBA00022448"/>
    </source>
</evidence>
<dbReference type="RefSeq" id="WP_081838287.1">
    <property type="nucleotide sequence ID" value="NZ_AZRA01000123.1"/>
</dbReference>
<dbReference type="STRING" id="34103.SAMN05421778_101267"/>
<dbReference type="InterPro" id="IPR011701">
    <property type="entry name" value="MFS"/>
</dbReference>
<feature type="transmembrane region" description="Helical" evidence="7">
    <location>
        <begin position="107"/>
        <end position="125"/>
    </location>
</feature>
<comment type="caution">
    <text evidence="8">The sequence shown here is derived from an EMBL/GenBank/DDBJ whole genome shotgun (WGS) entry which is preliminary data.</text>
</comment>
<evidence type="ECO:0000256" key="7">
    <source>
        <dbReference type="SAM" id="Phobius"/>
    </source>
</evidence>